<dbReference type="Proteomes" id="UP000774617">
    <property type="component" value="Unassembled WGS sequence"/>
</dbReference>
<comment type="caution">
    <text evidence="2">The sequence shown here is derived from an EMBL/GenBank/DDBJ whole genome shotgun (WGS) entry which is preliminary data.</text>
</comment>
<reference evidence="2 3" key="1">
    <citation type="journal article" date="2021" name="Nat. Commun.">
        <title>Genetic determinants of endophytism in the Arabidopsis root mycobiome.</title>
        <authorList>
            <person name="Mesny F."/>
            <person name="Miyauchi S."/>
            <person name="Thiergart T."/>
            <person name="Pickel B."/>
            <person name="Atanasova L."/>
            <person name="Karlsson M."/>
            <person name="Huettel B."/>
            <person name="Barry K.W."/>
            <person name="Haridas S."/>
            <person name="Chen C."/>
            <person name="Bauer D."/>
            <person name="Andreopoulos W."/>
            <person name="Pangilinan J."/>
            <person name="LaButti K."/>
            <person name="Riley R."/>
            <person name="Lipzen A."/>
            <person name="Clum A."/>
            <person name="Drula E."/>
            <person name="Henrissat B."/>
            <person name="Kohler A."/>
            <person name="Grigoriev I.V."/>
            <person name="Martin F.M."/>
            <person name="Hacquard S."/>
        </authorList>
    </citation>
    <scope>NUCLEOTIDE SEQUENCE [LARGE SCALE GENOMIC DNA]</scope>
    <source>
        <strain evidence="2 3">MPI-SDFR-AT-0080</strain>
    </source>
</reference>
<organism evidence="2 3">
    <name type="scientific">Macrophomina phaseolina</name>
    <dbReference type="NCBI Taxonomy" id="35725"/>
    <lineage>
        <taxon>Eukaryota</taxon>
        <taxon>Fungi</taxon>
        <taxon>Dikarya</taxon>
        <taxon>Ascomycota</taxon>
        <taxon>Pezizomycotina</taxon>
        <taxon>Dothideomycetes</taxon>
        <taxon>Dothideomycetes incertae sedis</taxon>
        <taxon>Botryosphaeriales</taxon>
        <taxon>Botryosphaeriaceae</taxon>
        <taxon>Macrophomina</taxon>
    </lineage>
</organism>
<feature type="region of interest" description="Disordered" evidence="1">
    <location>
        <begin position="155"/>
        <end position="193"/>
    </location>
</feature>
<keyword evidence="3" id="KW-1185">Reference proteome</keyword>
<accession>A0ABQ8GM80</accession>
<protein>
    <recommendedName>
        <fullName evidence="4">Secreted protein</fullName>
    </recommendedName>
</protein>
<gene>
    <name evidence="2" type="ORF">B0J12DRAFT_411710</name>
</gene>
<name>A0ABQ8GM80_9PEZI</name>
<evidence type="ECO:0000256" key="1">
    <source>
        <dbReference type="SAM" id="MobiDB-lite"/>
    </source>
</evidence>
<evidence type="ECO:0008006" key="4">
    <source>
        <dbReference type="Google" id="ProtNLM"/>
    </source>
</evidence>
<sequence length="193" mass="21910">MALCGWIRYGKSRRWVWPVVFLVRSLAITRQPLSFRVYVCQPLHRRSISITFIETLGRCPRRWNITPTSGMADASKEGYSQPALPDTVCHRPQASVTRCYDGEARAGWPSKTCPHEHGRQPCCKSPRRLNAYLAFRTRCVLYCLTHCLGASLQEQHSDDSELSTPSPVLGPRKLTSLSKYPSPGTQFSSFHER</sequence>
<proteinExistence type="predicted"/>
<feature type="compositionally biased region" description="Polar residues" evidence="1">
    <location>
        <begin position="175"/>
        <end position="193"/>
    </location>
</feature>
<evidence type="ECO:0000313" key="3">
    <source>
        <dbReference type="Proteomes" id="UP000774617"/>
    </source>
</evidence>
<evidence type="ECO:0000313" key="2">
    <source>
        <dbReference type="EMBL" id="KAH7057344.1"/>
    </source>
</evidence>
<dbReference type="EMBL" id="JAGTJR010000007">
    <property type="protein sequence ID" value="KAH7057344.1"/>
    <property type="molecule type" value="Genomic_DNA"/>
</dbReference>